<dbReference type="PANTHER" id="PTHR43880:SF12">
    <property type="entry name" value="ALCOHOL DEHYDROGENASE CLASS-3"/>
    <property type="match status" value="1"/>
</dbReference>
<evidence type="ECO:0000256" key="3">
    <source>
        <dbReference type="ARBA" id="ARBA00022833"/>
    </source>
</evidence>
<reference evidence="8 9" key="1">
    <citation type="submission" date="2019-11" db="EMBL/GenBank/DDBJ databases">
        <title>Draft genome sequences of five Paenibacillus species of dairy origin.</title>
        <authorList>
            <person name="Olajide A.M."/>
            <person name="Chen S."/>
            <person name="Lapointe G."/>
        </authorList>
    </citation>
    <scope>NUCLEOTIDE SEQUENCE [LARGE SCALE GENOMIC DNA]</scope>
    <source>
        <strain evidence="8 9">2CS3</strain>
    </source>
</reference>
<dbReference type="SUPFAM" id="SSF51735">
    <property type="entry name" value="NAD(P)-binding Rossmann-fold domains"/>
    <property type="match status" value="1"/>
</dbReference>
<keyword evidence="4" id="KW-0560">Oxidoreductase</keyword>
<evidence type="ECO:0000256" key="1">
    <source>
        <dbReference type="ARBA" id="ARBA00001947"/>
    </source>
</evidence>
<protein>
    <submittedName>
        <fullName evidence="8">Zinc-binding dehydrogenase</fullName>
    </submittedName>
</protein>
<dbReference type="InterPro" id="IPR020843">
    <property type="entry name" value="ER"/>
</dbReference>
<gene>
    <name evidence="8" type="ORF">GNP93_06600</name>
</gene>
<dbReference type="InterPro" id="IPR013154">
    <property type="entry name" value="ADH-like_N"/>
</dbReference>
<name>A0A7X3CS32_9BACL</name>
<keyword evidence="2 6" id="KW-0479">Metal-binding</keyword>
<keyword evidence="3 6" id="KW-0862">Zinc</keyword>
<comment type="cofactor">
    <cofactor evidence="1 6">
        <name>Zn(2+)</name>
        <dbReference type="ChEBI" id="CHEBI:29105"/>
    </cofactor>
</comment>
<comment type="caution">
    <text evidence="8">The sequence shown here is derived from an EMBL/GenBank/DDBJ whole genome shotgun (WGS) entry which is preliminary data.</text>
</comment>
<feature type="domain" description="Enoyl reductase (ER)" evidence="7">
    <location>
        <begin position="12"/>
        <end position="359"/>
    </location>
</feature>
<dbReference type="GO" id="GO:0005829">
    <property type="term" value="C:cytosol"/>
    <property type="evidence" value="ECO:0007669"/>
    <property type="project" value="TreeGrafter"/>
</dbReference>
<dbReference type="Gene3D" id="3.40.50.720">
    <property type="entry name" value="NAD(P)-binding Rossmann-like Domain"/>
    <property type="match status" value="1"/>
</dbReference>
<dbReference type="InterPro" id="IPR002328">
    <property type="entry name" value="ADH_Zn_CS"/>
</dbReference>
<dbReference type="Pfam" id="PF08240">
    <property type="entry name" value="ADH_N"/>
    <property type="match status" value="1"/>
</dbReference>
<dbReference type="CDD" id="cd08278">
    <property type="entry name" value="benzyl_alcohol_DH"/>
    <property type="match status" value="1"/>
</dbReference>
<evidence type="ECO:0000256" key="5">
    <source>
        <dbReference type="ARBA" id="ARBA00023027"/>
    </source>
</evidence>
<dbReference type="Proteomes" id="UP000450917">
    <property type="component" value="Unassembled WGS sequence"/>
</dbReference>
<dbReference type="GO" id="GO:0046294">
    <property type="term" value="P:formaldehyde catabolic process"/>
    <property type="evidence" value="ECO:0007669"/>
    <property type="project" value="TreeGrafter"/>
</dbReference>
<dbReference type="Pfam" id="PF00107">
    <property type="entry name" value="ADH_zinc_N"/>
    <property type="match status" value="1"/>
</dbReference>
<evidence type="ECO:0000259" key="7">
    <source>
        <dbReference type="SMART" id="SM00829"/>
    </source>
</evidence>
<dbReference type="PROSITE" id="PS00059">
    <property type="entry name" value="ADH_ZINC"/>
    <property type="match status" value="1"/>
</dbReference>
<evidence type="ECO:0000256" key="2">
    <source>
        <dbReference type="ARBA" id="ARBA00022723"/>
    </source>
</evidence>
<dbReference type="InterPro" id="IPR013149">
    <property type="entry name" value="ADH-like_C"/>
</dbReference>
<dbReference type="FunFam" id="3.40.50.720:FF:000003">
    <property type="entry name" value="S-(hydroxymethyl)glutathione dehydrogenase"/>
    <property type="match status" value="1"/>
</dbReference>
<proteinExistence type="inferred from homology"/>
<dbReference type="EMBL" id="WNZX01000004">
    <property type="protein sequence ID" value="MUG70346.1"/>
    <property type="molecule type" value="Genomic_DNA"/>
</dbReference>
<dbReference type="InterPro" id="IPR036291">
    <property type="entry name" value="NAD(P)-bd_dom_sf"/>
</dbReference>
<dbReference type="GO" id="GO:0008270">
    <property type="term" value="F:zinc ion binding"/>
    <property type="evidence" value="ECO:0007669"/>
    <property type="project" value="InterPro"/>
</dbReference>
<dbReference type="Gene3D" id="3.90.180.10">
    <property type="entry name" value="Medium-chain alcohol dehydrogenases, catalytic domain"/>
    <property type="match status" value="1"/>
</dbReference>
<sequence>MKIKAAVTHSMGEEFKIEEVEISDPKANEVLIKVVASGVCHTDAVARDIGLSPFPAVFGHEGSGIVEKVGEGVRTVQPGDHVVLSYASCGHCENCLTGHPSVCVDFNALNFGGKMEDGTHRLHQHHHELSTFFGQSSFGTYAIANERNVVKVDKDVDIALLGPLGCGIQTGSGTVLNKLRPPFGSSIAIYGTGAVGLSAIMAAKIVGCKHIIAIDIHESRLELAKELGATYVINSKHADVVKEIKEVTKGGTHYGIDTTGVPIVVRQGLQALRPLGQLAIVGVTPEMNINVHEEIMAEGKTMVGVIEGDAVPQLFIPELVEYYKKGMFPFDKLVKFYDFTQINDAFEDSKKGVAIKPILKIS</sequence>
<accession>A0A7X3CS32</accession>
<evidence type="ECO:0000256" key="6">
    <source>
        <dbReference type="RuleBase" id="RU361277"/>
    </source>
</evidence>
<dbReference type="GO" id="GO:0051903">
    <property type="term" value="F:S-(hydroxymethyl)glutathione dehydrogenase [NAD(P)+] activity"/>
    <property type="evidence" value="ECO:0007669"/>
    <property type="project" value="TreeGrafter"/>
</dbReference>
<dbReference type="PANTHER" id="PTHR43880">
    <property type="entry name" value="ALCOHOL DEHYDROGENASE"/>
    <property type="match status" value="1"/>
</dbReference>
<keyword evidence="5" id="KW-0520">NAD</keyword>
<evidence type="ECO:0000256" key="4">
    <source>
        <dbReference type="ARBA" id="ARBA00023002"/>
    </source>
</evidence>
<evidence type="ECO:0000313" key="8">
    <source>
        <dbReference type="EMBL" id="MUG70346.1"/>
    </source>
</evidence>
<dbReference type="AlphaFoldDB" id="A0A7X3CS32"/>
<dbReference type="InterPro" id="IPR011032">
    <property type="entry name" value="GroES-like_sf"/>
</dbReference>
<organism evidence="8 9">
    <name type="scientific">Paenibacillus validus</name>
    <dbReference type="NCBI Taxonomy" id="44253"/>
    <lineage>
        <taxon>Bacteria</taxon>
        <taxon>Bacillati</taxon>
        <taxon>Bacillota</taxon>
        <taxon>Bacilli</taxon>
        <taxon>Bacillales</taxon>
        <taxon>Paenibacillaceae</taxon>
        <taxon>Paenibacillus</taxon>
    </lineage>
</organism>
<dbReference type="SMART" id="SM00829">
    <property type="entry name" value="PKS_ER"/>
    <property type="match status" value="1"/>
</dbReference>
<comment type="similarity">
    <text evidence="6">Belongs to the zinc-containing alcohol dehydrogenase family.</text>
</comment>
<dbReference type="SUPFAM" id="SSF50129">
    <property type="entry name" value="GroES-like"/>
    <property type="match status" value="1"/>
</dbReference>
<evidence type="ECO:0000313" key="9">
    <source>
        <dbReference type="Proteomes" id="UP000450917"/>
    </source>
</evidence>
<dbReference type="RefSeq" id="WP_155614300.1">
    <property type="nucleotide sequence ID" value="NZ_WNZX01000004.1"/>
</dbReference>
<keyword evidence="9" id="KW-1185">Reference proteome</keyword>